<keyword evidence="3" id="KW-0805">Transcription regulation</keyword>
<comment type="caution">
    <text evidence="8">The sequence shown here is derived from an EMBL/GenBank/DDBJ whole genome shotgun (WGS) entry which is preliminary data.</text>
</comment>
<accession>A0A9W9N6W6</accession>
<feature type="region of interest" description="Disordered" evidence="7">
    <location>
        <begin position="47"/>
        <end position="73"/>
    </location>
</feature>
<keyword evidence="6" id="KW-0539">Nucleus</keyword>
<evidence type="ECO:0000256" key="3">
    <source>
        <dbReference type="ARBA" id="ARBA00023015"/>
    </source>
</evidence>
<evidence type="ECO:0000256" key="4">
    <source>
        <dbReference type="ARBA" id="ARBA00023125"/>
    </source>
</evidence>
<name>A0A9W9N6W6_9EURO</name>
<evidence type="ECO:0000256" key="5">
    <source>
        <dbReference type="ARBA" id="ARBA00023163"/>
    </source>
</evidence>
<dbReference type="GO" id="GO:0001228">
    <property type="term" value="F:DNA-binding transcription activator activity, RNA polymerase II-specific"/>
    <property type="evidence" value="ECO:0007669"/>
    <property type="project" value="TreeGrafter"/>
</dbReference>
<dbReference type="InterPro" id="IPR051430">
    <property type="entry name" value="Fungal_TF_Env_Response"/>
</dbReference>
<dbReference type="EMBL" id="JAPQKQ010000001">
    <property type="protein sequence ID" value="KAJ5213623.1"/>
    <property type="molecule type" value="Genomic_DNA"/>
</dbReference>
<sequence>MAMGLHRTPDLFPVLFVYQSEMRARLWATVLERTLLSSLDAAMPLPFSPQDIDRPAPSNLDDGKFDTETETLPTPQLRRRLLHGPWGLLPRLSLIRWMKLPRPIERP</sequence>
<evidence type="ECO:0008006" key="10">
    <source>
        <dbReference type="Google" id="ProtNLM"/>
    </source>
</evidence>
<protein>
    <recommendedName>
        <fullName evidence="10">Transcription factor domain-containing protein</fullName>
    </recommendedName>
</protein>
<keyword evidence="5" id="KW-0804">Transcription</keyword>
<dbReference type="GO" id="GO:0000978">
    <property type="term" value="F:RNA polymerase II cis-regulatory region sequence-specific DNA binding"/>
    <property type="evidence" value="ECO:0007669"/>
    <property type="project" value="TreeGrafter"/>
</dbReference>
<dbReference type="CDD" id="cd12148">
    <property type="entry name" value="fungal_TF_MHR"/>
    <property type="match status" value="1"/>
</dbReference>
<evidence type="ECO:0000256" key="1">
    <source>
        <dbReference type="ARBA" id="ARBA00022723"/>
    </source>
</evidence>
<dbReference type="OrthoDB" id="4337792at2759"/>
<reference evidence="8" key="1">
    <citation type="submission" date="2022-11" db="EMBL/GenBank/DDBJ databases">
        <authorList>
            <person name="Petersen C."/>
        </authorList>
    </citation>
    <scope>NUCLEOTIDE SEQUENCE</scope>
    <source>
        <strain evidence="8">IBT 20477</strain>
    </source>
</reference>
<evidence type="ECO:0000313" key="9">
    <source>
        <dbReference type="Proteomes" id="UP001150942"/>
    </source>
</evidence>
<dbReference type="GO" id="GO:0005634">
    <property type="term" value="C:nucleus"/>
    <property type="evidence" value="ECO:0007669"/>
    <property type="project" value="TreeGrafter"/>
</dbReference>
<keyword evidence="4" id="KW-0238">DNA-binding</keyword>
<dbReference type="Proteomes" id="UP001150942">
    <property type="component" value="Unassembled WGS sequence"/>
</dbReference>
<keyword evidence="9" id="KW-1185">Reference proteome</keyword>
<keyword evidence="2" id="KW-0862">Zinc</keyword>
<organism evidence="8 9">
    <name type="scientific">Penicillium cf. viridicatum</name>
    <dbReference type="NCBI Taxonomy" id="2972119"/>
    <lineage>
        <taxon>Eukaryota</taxon>
        <taxon>Fungi</taxon>
        <taxon>Dikarya</taxon>
        <taxon>Ascomycota</taxon>
        <taxon>Pezizomycotina</taxon>
        <taxon>Eurotiomycetes</taxon>
        <taxon>Eurotiomycetidae</taxon>
        <taxon>Eurotiales</taxon>
        <taxon>Aspergillaceae</taxon>
        <taxon>Penicillium</taxon>
    </lineage>
</organism>
<evidence type="ECO:0000256" key="2">
    <source>
        <dbReference type="ARBA" id="ARBA00022833"/>
    </source>
</evidence>
<keyword evidence="1" id="KW-0479">Metal-binding</keyword>
<dbReference type="PANTHER" id="PTHR31944:SF131">
    <property type="entry name" value="HEME-RESPONSIVE ZINC FINGER TRANSCRIPTION FACTOR HAP1"/>
    <property type="match status" value="1"/>
</dbReference>
<reference evidence="8" key="2">
    <citation type="journal article" date="2023" name="IMA Fungus">
        <title>Comparative genomic study of the Penicillium genus elucidates a diverse pangenome and 15 lateral gene transfer events.</title>
        <authorList>
            <person name="Petersen C."/>
            <person name="Sorensen T."/>
            <person name="Nielsen M.R."/>
            <person name="Sondergaard T.E."/>
            <person name="Sorensen J.L."/>
            <person name="Fitzpatrick D.A."/>
            <person name="Frisvad J.C."/>
            <person name="Nielsen K.L."/>
        </authorList>
    </citation>
    <scope>NUCLEOTIDE SEQUENCE</scope>
    <source>
        <strain evidence="8">IBT 20477</strain>
    </source>
</reference>
<gene>
    <name evidence="8" type="ORF">N7449_000792</name>
</gene>
<dbReference type="GO" id="GO:0046872">
    <property type="term" value="F:metal ion binding"/>
    <property type="evidence" value="ECO:0007669"/>
    <property type="project" value="UniProtKB-KW"/>
</dbReference>
<proteinExistence type="predicted"/>
<evidence type="ECO:0000313" key="8">
    <source>
        <dbReference type="EMBL" id="KAJ5213623.1"/>
    </source>
</evidence>
<dbReference type="PANTHER" id="PTHR31944">
    <property type="entry name" value="HEME-RESPONSIVE ZINC FINGER TRANSCRIPTION FACTOR HAP1"/>
    <property type="match status" value="1"/>
</dbReference>
<evidence type="ECO:0000256" key="6">
    <source>
        <dbReference type="ARBA" id="ARBA00023242"/>
    </source>
</evidence>
<dbReference type="AlphaFoldDB" id="A0A9W9N6W6"/>
<evidence type="ECO:0000256" key="7">
    <source>
        <dbReference type="SAM" id="MobiDB-lite"/>
    </source>
</evidence>